<dbReference type="Gene3D" id="4.10.860.120">
    <property type="entry name" value="RNA polymerase II, clamp domain"/>
    <property type="match status" value="1"/>
</dbReference>
<dbReference type="Proteomes" id="UP000004757">
    <property type="component" value="Unassembled WGS sequence"/>
</dbReference>
<dbReference type="eggNOG" id="COG0086">
    <property type="taxonomic scope" value="Bacteria"/>
</dbReference>
<dbReference type="InterPro" id="IPR007080">
    <property type="entry name" value="RNA_pol_Rpb1_1"/>
</dbReference>
<evidence type="ECO:0000256" key="5">
    <source>
        <dbReference type="ARBA" id="ARBA00023163"/>
    </source>
</evidence>
<keyword evidence="2" id="KW-0240">DNA-directed RNA polymerase</keyword>
<dbReference type="Pfam" id="PF04997">
    <property type="entry name" value="RNA_pol_Rpb1_1"/>
    <property type="match status" value="1"/>
</dbReference>
<proteinExistence type="predicted"/>
<organism evidence="7 8">
    <name type="scientific">Mycoplasmopsis alligatoris A21JP2</name>
    <dbReference type="NCBI Taxonomy" id="747682"/>
    <lineage>
        <taxon>Bacteria</taxon>
        <taxon>Bacillati</taxon>
        <taxon>Mycoplasmatota</taxon>
        <taxon>Mycoplasmoidales</taxon>
        <taxon>Metamycoplasmataceae</taxon>
        <taxon>Mycoplasmopsis</taxon>
    </lineage>
</organism>
<evidence type="ECO:0000313" key="7">
    <source>
        <dbReference type="EMBL" id="EFF41507.1"/>
    </source>
</evidence>
<keyword evidence="3" id="KW-0808">Transferase</keyword>
<protein>
    <recommendedName>
        <fullName evidence="1">DNA-directed RNA polymerase</fullName>
        <ecNumber evidence="1">2.7.7.6</ecNumber>
    </recommendedName>
</protein>
<evidence type="ECO:0000256" key="3">
    <source>
        <dbReference type="ARBA" id="ARBA00022679"/>
    </source>
</evidence>
<gene>
    <name evidence="7" type="ORF">MALL_0837</name>
</gene>
<evidence type="ECO:0000256" key="2">
    <source>
        <dbReference type="ARBA" id="ARBA00022478"/>
    </source>
</evidence>
<dbReference type="InterPro" id="IPR044893">
    <property type="entry name" value="RNA_pol_Rpb1_clamp_domain"/>
</dbReference>
<dbReference type="GO" id="GO:0000428">
    <property type="term" value="C:DNA-directed RNA polymerase complex"/>
    <property type="evidence" value="ECO:0007669"/>
    <property type="project" value="UniProtKB-KW"/>
</dbReference>
<dbReference type="AlphaFoldDB" id="D4XVW8"/>
<reference evidence="7 8" key="1">
    <citation type="submission" date="2010-03" db="EMBL/GenBank/DDBJ databases">
        <authorList>
            <person name="Glass J.I."/>
            <person name="Benders G.A."/>
            <person name="Durkin A.S."/>
            <person name="Farmerie W.G."/>
            <person name="Hlavinka K."/>
            <person name="Hostetler J."/>
            <person name="Jackson J."/>
            <person name="May M.A."/>
            <person name="Miller R.H."/>
            <person name="Paralanov V."/>
            <person name="Radune D."/>
            <person name="Szczypinski B."/>
            <person name="Brown D.R."/>
        </authorList>
    </citation>
    <scope>NUCLEOTIDE SEQUENCE [LARGE SCALE GENOMIC DNA]</scope>
    <source>
        <strain evidence="7 8">A21JP2</strain>
    </source>
</reference>
<dbReference type="GO" id="GO:0003899">
    <property type="term" value="F:DNA-directed RNA polymerase activity"/>
    <property type="evidence" value="ECO:0007669"/>
    <property type="project" value="UniProtKB-EC"/>
</dbReference>
<keyword evidence="5" id="KW-0804">Transcription</keyword>
<accession>D4XVW8</accession>
<dbReference type="STRING" id="747682.MALL_0837"/>
<dbReference type="GO" id="GO:0006351">
    <property type="term" value="P:DNA-templated transcription"/>
    <property type="evidence" value="ECO:0007669"/>
    <property type="project" value="InterPro"/>
</dbReference>
<sequence>MKNNNFEKTHIDKIILSLATNEDVLSWSNGEVTKPETINYKSYKPEREGLFDELIFGPTTDYKCPICTTKYKRSDENQICSKTPSCVKYQPKILPKISRRSRMGHIHLQNPVVHFWFFKIDHSIISKLLGLRVANSNATVTKADLEQVIYYKSHVILDNGNLTSLNKNQIISVNDAAVIYERALNELMTLYPKDSDEYMDLKEGYDTLIEFAASKTGKDFGVDFYDFNELIHEYSTAKIGTGSKAIEYLLTNIDLEQEAKMFKLKLI</sequence>
<dbReference type="EMBL" id="ADNC01000016">
    <property type="protein sequence ID" value="EFF41507.1"/>
    <property type="molecule type" value="Genomic_DNA"/>
</dbReference>
<dbReference type="SUPFAM" id="SSF64484">
    <property type="entry name" value="beta and beta-prime subunits of DNA dependent RNA-polymerase"/>
    <property type="match status" value="1"/>
</dbReference>
<feature type="domain" description="RNA polymerase Rpb1" evidence="6">
    <location>
        <begin position="9"/>
        <end position="171"/>
    </location>
</feature>
<evidence type="ECO:0000259" key="6">
    <source>
        <dbReference type="Pfam" id="PF04997"/>
    </source>
</evidence>
<evidence type="ECO:0000256" key="4">
    <source>
        <dbReference type="ARBA" id="ARBA00022695"/>
    </source>
</evidence>
<keyword evidence="4" id="KW-0548">Nucleotidyltransferase</keyword>
<evidence type="ECO:0000313" key="8">
    <source>
        <dbReference type="Proteomes" id="UP000004757"/>
    </source>
</evidence>
<dbReference type="EC" id="2.7.7.6" evidence="1"/>
<evidence type="ECO:0000256" key="1">
    <source>
        <dbReference type="ARBA" id="ARBA00012418"/>
    </source>
</evidence>
<name>D4XVW8_9BACT</name>
<keyword evidence="8" id="KW-1185">Reference proteome</keyword>
<dbReference type="GO" id="GO:0003677">
    <property type="term" value="F:DNA binding"/>
    <property type="evidence" value="ECO:0007669"/>
    <property type="project" value="InterPro"/>
</dbReference>
<comment type="caution">
    <text evidence="7">The sequence shown here is derived from an EMBL/GenBank/DDBJ whole genome shotgun (WGS) entry which is preliminary data.</text>
</comment>